<protein>
    <recommendedName>
        <fullName evidence="3">DUF4160 domain-containing protein</fullName>
    </recommendedName>
</protein>
<evidence type="ECO:0000313" key="2">
    <source>
        <dbReference type="Proteomes" id="UP000422232"/>
    </source>
</evidence>
<sequence>MPPHIQVNNDDYQNMFLIDGSDSIDPIKGMNGKDKRLVQAWIEEHHNEFMEVWEKAHYETEIKPDCIELTIDGKQI</sequence>
<dbReference type="InterPro" id="IPR025427">
    <property type="entry name" value="DUF4160"/>
</dbReference>
<reference evidence="1 2" key="1">
    <citation type="submission" date="2019-04" db="EMBL/GenBank/DDBJ databases">
        <title>Complete genome sequencing of Piscirickettsia salmonis strain Psal-009.</title>
        <authorList>
            <person name="Schober I."/>
            <person name="Bunk B."/>
            <person name="Sproer C."/>
            <person name="Carril G.P."/>
            <person name="Riedel T."/>
            <person name="Flores-Herrera P.A."/>
            <person name="Nourdin-Galindo G."/>
            <person name="Marshall S.H."/>
            <person name="Overmann J."/>
        </authorList>
    </citation>
    <scope>NUCLEOTIDE SEQUENCE [LARGE SCALE GENOMIC DNA]</scope>
    <source>
        <strain evidence="1 2">Psal-009</strain>
        <plasmid evidence="1 2">unnamed4</plasmid>
    </source>
</reference>
<dbReference type="EMBL" id="CP038912">
    <property type="protein sequence ID" value="QGO07827.1"/>
    <property type="molecule type" value="Genomic_DNA"/>
</dbReference>
<evidence type="ECO:0008006" key="3">
    <source>
        <dbReference type="Google" id="ProtNLM"/>
    </source>
</evidence>
<keyword evidence="2" id="KW-1185">Reference proteome</keyword>
<accession>A0A9Q6PUH0</accession>
<evidence type="ECO:0000313" key="1">
    <source>
        <dbReference type="EMBL" id="QGO07827.1"/>
    </source>
</evidence>
<proteinExistence type="predicted"/>
<dbReference type="RefSeq" id="WP_036781104.1">
    <property type="nucleotide sequence ID" value="NZ_CP038897.1"/>
</dbReference>
<organism evidence="1 2">
    <name type="scientific">Piscirickettsia salmonis</name>
    <dbReference type="NCBI Taxonomy" id="1238"/>
    <lineage>
        <taxon>Bacteria</taxon>
        <taxon>Pseudomonadati</taxon>
        <taxon>Pseudomonadota</taxon>
        <taxon>Gammaproteobacteria</taxon>
        <taxon>Thiotrichales</taxon>
        <taxon>Piscirickettsiaceae</taxon>
        <taxon>Piscirickettsia</taxon>
    </lineage>
</organism>
<dbReference type="Pfam" id="PF13711">
    <property type="entry name" value="DUF4160"/>
    <property type="match status" value="1"/>
</dbReference>
<gene>
    <name evidence="1" type="ORF">Psal009_03786</name>
</gene>
<dbReference type="Proteomes" id="UP000422232">
    <property type="component" value="Plasmid unnamed4"/>
</dbReference>
<keyword evidence="1" id="KW-0614">Plasmid</keyword>
<geneLocation type="plasmid" evidence="1 2">
    <name>unnamed4</name>
</geneLocation>
<dbReference type="AlphaFoldDB" id="A0A9Q6PUH0"/>
<name>A0A9Q6PUH0_PISSA</name>